<comment type="caution">
    <text evidence="2">The sequence shown here is derived from an EMBL/GenBank/DDBJ whole genome shotgun (WGS) entry which is preliminary data.</text>
</comment>
<accession>A0ABQ5XN93</accession>
<keyword evidence="1" id="KW-1133">Transmembrane helix</keyword>
<organism evidence="2 3">
    <name type="scientific">Dyella acidisoli</name>
    <dbReference type="NCBI Taxonomy" id="1867834"/>
    <lineage>
        <taxon>Bacteria</taxon>
        <taxon>Pseudomonadati</taxon>
        <taxon>Pseudomonadota</taxon>
        <taxon>Gammaproteobacteria</taxon>
        <taxon>Lysobacterales</taxon>
        <taxon>Rhodanobacteraceae</taxon>
        <taxon>Dyella</taxon>
    </lineage>
</organism>
<evidence type="ECO:0000256" key="1">
    <source>
        <dbReference type="SAM" id="Phobius"/>
    </source>
</evidence>
<dbReference type="Proteomes" id="UP001156670">
    <property type="component" value="Unassembled WGS sequence"/>
</dbReference>
<evidence type="ECO:0000313" key="3">
    <source>
        <dbReference type="Proteomes" id="UP001156670"/>
    </source>
</evidence>
<sequence>MEQKKDNVVALAWRHVIAPAAKSADPLSWILFIAFLAVFTLGVICRLGSAGAGSLHDFYMVHYGLFWYSGWFLFVLATVGPIINLTRELNEVPLVVLIGFGIFDLFVFLVISALALTQDNSVAPATALLAAICAAGMVGIGWVVQQQSSAKATRRTHTFNILMQSRLSSEFQKQIAERAKFYPSGTKVSEEDAKLYLKSGVKERKQELDTKFETDKQRSREDAIPKLVEELEAAKQQVDEKHASLKGLTYILNFYEFIGAGILLRELDERMLKETLKDIAVSLYEDTIILRTLAKERQPEAYCNLDRLIGQNWSKPDC</sequence>
<protein>
    <submittedName>
        <fullName evidence="2">Uncharacterized protein</fullName>
    </submittedName>
</protein>
<feature type="transmembrane region" description="Helical" evidence="1">
    <location>
        <begin position="92"/>
        <end position="116"/>
    </location>
</feature>
<evidence type="ECO:0000313" key="2">
    <source>
        <dbReference type="EMBL" id="GLQ91978.1"/>
    </source>
</evidence>
<keyword evidence="1" id="KW-0472">Membrane</keyword>
<gene>
    <name evidence="2" type="ORF">GCM10007901_09290</name>
</gene>
<dbReference type="EMBL" id="BSOB01000008">
    <property type="protein sequence ID" value="GLQ91978.1"/>
    <property type="molecule type" value="Genomic_DNA"/>
</dbReference>
<dbReference type="RefSeq" id="WP_284319731.1">
    <property type="nucleotide sequence ID" value="NZ_BSOB01000008.1"/>
</dbReference>
<dbReference type="Pfam" id="PF15956">
    <property type="entry name" value="DUF4760"/>
    <property type="match status" value="1"/>
</dbReference>
<feature type="transmembrane region" description="Helical" evidence="1">
    <location>
        <begin position="29"/>
        <end position="53"/>
    </location>
</feature>
<reference evidence="3" key="1">
    <citation type="journal article" date="2019" name="Int. J. Syst. Evol. Microbiol.">
        <title>The Global Catalogue of Microorganisms (GCM) 10K type strain sequencing project: providing services to taxonomists for standard genome sequencing and annotation.</title>
        <authorList>
            <consortium name="The Broad Institute Genomics Platform"/>
            <consortium name="The Broad Institute Genome Sequencing Center for Infectious Disease"/>
            <person name="Wu L."/>
            <person name="Ma J."/>
        </authorList>
    </citation>
    <scope>NUCLEOTIDE SEQUENCE [LARGE SCALE GENOMIC DNA]</scope>
    <source>
        <strain evidence="3">NBRC 111980</strain>
    </source>
</reference>
<keyword evidence="3" id="KW-1185">Reference proteome</keyword>
<keyword evidence="1" id="KW-0812">Transmembrane</keyword>
<proteinExistence type="predicted"/>
<dbReference type="InterPro" id="IPR031876">
    <property type="entry name" value="DUF4760"/>
</dbReference>
<feature type="transmembrane region" description="Helical" evidence="1">
    <location>
        <begin position="122"/>
        <end position="144"/>
    </location>
</feature>
<feature type="transmembrane region" description="Helical" evidence="1">
    <location>
        <begin position="65"/>
        <end position="85"/>
    </location>
</feature>
<name>A0ABQ5XN93_9GAMM</name>